<dbReference type="InterPro" id="IPR029058">
    <property type="entry name" value="AB_hydrolase_fold"/>
</dbReference>
<name>A0A4Y7LI48_9CYAN</name>
<dbReference type="InterPro" id="IPR000073">
    <property type="entry name" value="AB_hydrolase_1"/>
</dbReference>
<accession>A0A4Y7LI48</accession>
<evidence type="ECO:0000313" key="5">
    <source>
        <dbReference type="EMBL" id="SMZ64532.1"/>
    </source>
</evidence>
<dbReference type="AlphaFoldDB" id="A0A4Y7LI48"/>
<dbReference type="SUPFAM" id="SSF53474">
    <property type="entry name" value="alpha/beta-Hydrolases"/>
    <property type="match status" value="1"/>
</dbReference>
<dbReference type="PANTHER" id="PTHR46197:SF3">
    <property type="entry name" value="AB HYDROLASE-1 DOMAIN-CONTAINING PROTEIN"/>
    <property type="match status" value="1"/>
</dbReference>
<organism evidence="5">
    <name type="scientific">Arthrospira sp. SRM16</name>
    <dbReference type="NCBI Taxonomy" id="1929211"/>
    <lineage>
        <taxon>Bacteria</taxon>
        <taxon>Bacillati</taxon>
        <taxon>Cyanobacteriota</taxon>
        <taxon>Cyanophyceae</taxon>
        <taxon>Oscillatoriophycideae</taxon>
        <taxon>Oscillatoriales</taxon>
        <taxon>Microcoleaceae</taxon>
        <taxon>Arthrospira</taxon>
    </lineage>
</organism>
<dbReference type="GO" id="GO:0005737">
    <property type="term" value="C:cytoplasm"/>
    <property type="evidence" value="ECO:0007669"/>
    <property type="project" value="UniProtKB-SubCell"/>
</dbReference>
<evidence type="ECO:0000256" key="2">
    <source>
        <dbReference type="ARBA" id="ARBA00022490"/>
    </source>
</evidence>
<feature type="domain" description="AB hydrolase-1" evidence="4">
    <location>
        <begin position="28"/>
        <end position="127"/>
    </location>
</feature>
<keyword evidence="2" id="KW-0963">Cytoplasm</keyword>
<reference evidence="5" key="1">
    <citation type="submission" date="2017-06" db="EMBL/GenBank/DDBJ databases">
        <authorList>
            <person name="Nizam F."/>
        </authorList>
    </citation>
    <scope>NUCLEOTIDE SEQUENCE</scope>
    <source>
        <strain evidence="5">SRM16</strain>
    </source>
</reference>
<gene>
    <name evidence="5" type="primary">A-Phy Abfamily</name>
</gene>
<reference evidence="5" key="2">
    <citation type="submission" date="2019-06" db="EMBL/GenBank/DDBJ databases">
        <title>Genes from Arthrospira platensis.</title>
        <authorList>
            <person name="Faizal N."/>
            <person name="Venkatesh K."/>
            <person name="Arockiaraj J."/>
        </authorList>
    </citation>
    <scope>NUCLEOTIDE SEQUENCE</scope>
    <source>
        <strain evidence="5">SRM16</strain>
    </source>
</reference>
<protein>
    <submittedName>
        <fullName evidence="5">Alpha beta hydrolase</fullName>
    </submittedName>
</protein>
<evidence type="ECO:0000259" key="4">
    <source>
        <dbReference type="Pfam" id="PF00561"/>
    </source>
</evidence>
<proteinExistence type="evidence at transcript level"/>
<dbReference type="Gene3D" id="3.40.50.1820">
    <property type="entry name" value="alpha/beta hydrolase"/>
    <property type="match status" value="1"/>
</dbReference>
<evidence type="ECO:0000256" key="3">
    <source>
        <dbReference type="ARBA" id="ARBA00037942"/>
    </source>
</evidence>
<sequence length="199" mass="22018">MKSPIISQSIQIKNKNIHYLEAGQPDAPSVLLLHGASFRAKTWEEIGTIKQLTNQNYRVVAVDLPGYGTSETISDEPVQFLVKLTDNLQLHNTVIVSPSMSGRYSLPFLIQHHESVRGFVAVAPVGILKMAEKLEGIQIPTLAIWGSNDQIVPPSQADILIQTMPNCQKAILKNAGHACYLKAPNKFHENLIQFLKSLK</sequence>
<dbReference type="EMBL" id="LT883636">
    <property type="protein sequence ID" value="SMZ64532.1"/>
    <property type="molecule type" value="mRNA"/>
</dbReference>
<dbReference type="PANTHER" id="PTHR46197">
    <property type="entry name" value="PROTEIN ABHD14B-LIKE"/>
    <property type="match status" value="1"/>
</dbReference>
<comment type="subcellular location">
    <subcellularLocation>
        <location evidence="1">Cytoplasm</location>
    </subcellularLocation>
</comment>
<dbReference type="GO" id="GO:0016787">
    <property type="term" value="F:hydrolase activity"/>
    <property type="evidence" value="ECO:0007669"/>
    <property type="project" value="UniProtKB-KW"/>
</dbReference>
<dbReference type="Pfam" id="PF00561">
    <property type="entry name" value="Abhydrolase_1"/>
    <property type="match status" value="1"/>
</dbReference>
<comment type="similarity">
    <text evidence="3">Belongs to the AB hydrolase superfamily. ABHD14 family.</text>
</comment>
<keyword evidence="5" id="KW-0378">Hydrolase</keyword>
<evidence type="ECO:0000256" key="1">
    <source>
        <dbReference type="ARBA" id="ARBA00004496"/>
    </source>
</evidence>